<feature type="compositionally biased region" description="Basic and acidic residues" evidence="7">
    <location>
        <begin position="634"/>
        <end position="647"/>
    </location>
</feature>
<comment type="subcellular location">
    <subcellularLocation>
        <location evidence="1">Nucleus</location>
    </subcellularLocation>
</comment>
<dbReference type="InterPro" id="IPR040227">
    <property type="entry name" value="Nibrin-rel"/>
</dbReference>
<evidence type="ECO:0000256" key="6">
    <source>
        <dbReference type="SAM" id="Coils"/>
    </source>
</evidence>
<dbReference type="OrthoDB" id="552194at2759"/>
<feature type="coiled-coil region" evidence="6">
    <location>
        <begin position="579"/>
        <end position="606"/>
    </location>
</feature>
<feature type="compositionally biased region" description="Acidic residues" evidence="7">
    <location>
        <begin position="772"/>
        <end position="788"/>
    </location>
</feature>
<sequence>MWTIENDGDFFDGKTRWLVPGKKYLFGRTVSEDGHFAIADKSVSRQHLTIEVGVPGPDDCENPKSRSKVILNDQKTKAGTTVNGDQIKGIEDYELQSEVNEIMIGRSKHIFRITWCPIALSFSFSSKELKANPLKALYATFGPLDVKVLTEYERDVTSHVVVKKRNTAKGLRALINGKYIVDNDPFIKAIIDATTPESDGTCSLEKDFKNNFPDAVRYLPERGTEPTDEPATSYAPDLSRQTMFDGYTFVFYDKAQFETLLAPITDGRGKALYREVTPTQTPVNDFVRYVKNVAGEKGVGEFEDGSEGKGVVVVGFYPTKGEGVEWFQDFASQVALALDQRLIVQSEFLDAVLKIDARLLRRPLEVEMSGVVTPASTPATYPNACRPTEAPAESHPILPPKTNPVVTPKPDSAGACSTASAPKDAISQETQFRRGRSRRAVTSRFSGFDDDDDDDPPPAPISLASIPEAMVVEQDLPEESQGLFVSQDPNREVHTYRAMSQSVEPEESSQPTRRSTRKRSAPPIAEEKSYMDSFAPTTASFKRQRRERGEPTPPPPVIKKEVVAPESAEKKEKKEVDILALVAQQRERAEAAAQAEEKSLKQAVSTIDIEEMRKLTIVEDMEVKRSKPAPKTTRRMDESEKWDDKWNGRKNFKKFRRRGAEDGPVRAHARVIVPLEEVKKRGNGTGDEYWGLDGNDNDTQNRRNKSKGKEKETQTQAETETQEAQTPISSSRSKTKPKPKSKPPREINSENEDEELPENPMDARALSAEVEVIPESEDENGNGNEDDPSIFRSLTPASTGRSSRASTQKESLRSSGLSGTGRERDGSIGLGVGASGNKRAAASLLGKRASVKRVRTGMGAGSGRRRVEEEEDEDRFVFR</sequence>
<comment type="similarity">
    <text evidence="5">Belongs to the Nibrin family.</text>
</comment>
<organism evidence="9 10">
    <name type="scientific">Botryotinia convoluta</name>
    <dbReference type="NCBI Taxonomy" id="54673"/>
    <lineage>
        <taxon>Eukaryota</taxon>
        <taxon>Fungi</taxon>
        <taxon>Dikarya</taxon>
        <taxon>Ascomycota</taxon>
        <taxon>Pezizomycotina</taxon>
        <taxon>Leotiomycetes</taxon>
        <taxon>Helotiales</taxon>
        <taxon>Sclerotiniaceae</taxon>
        <taxon>Botryotinia</taxon>
    </lineage>
</organism>
<dbReference type="Proteomes" id="UP000297527">
    <property type="component" value="Unassembled WGS sequence"/>
</dbReference>
<evidence type="ECO:0000256" key="7">
    <source>
        <dbReference type="SAM" id="MobiDB-lite"/>
    </source>
</evidence>
<dbReference type="PANTHER" id="PTHR12162:SF0">
    <property type="entry name" value="NIBRIN"/>
    <property type="match status" value="1"/>
</dbReference>
<keyword evidence="10" id="KW-1185">Reference proteome</keyword>
<dbReference type="SUPFAM" id="SSF49879">
    <property type="entry name" value="SMAD/FHA domain"/>
    <property type="match status" value="1"/>
</dbReference>
<feature type="region of interest" description="Disordered" evidence="7">
    <location>
        <begin position="376"/>
        <end position="462"/>
    </location>
</feature>
<feature type="region of interest" description="Disordered" evidence="7">
    <location>
        <begin position="621"/>
        <end position="879"/>
    </location>
</feature>
<dbReference type="GO" id="GO:0007095">
    <property type="term" value="P:mitotic G2 DNA damage checkpoint signaling"/>
    <property type="evidence" value="ECO:0007669"/>
    <property type="project" value="InterPro"/>
</dbReference>
<reference evidence="9 10" key="1">
    <citation type="submission" date="2017-12" db="EMBL/GenBank/DDBJ databases">
        <title>Comparative genomics of Botrytis spp.</title>
        <authorList>
            <person name="Valero-Jimenez C.A."/>
            <person name="Tapia P."/>
            <person name="Veloso J."/>
            <person name="Silva-Moreno E."/>
            <person name="Staats M."/>
            <person name="Valdes J.H."/>
            <person name="Van Kan J.A.L."/>
        </authorList>
    </citation>
    <scope>NUCLEOTIDE SEQUENCE [LARGE SCALE GENOMIC DNA]</scope>
    <source>
        <strain evidence="9 10">MUCL11595</strain>
    </source>
</reference>
<feature type="compositionally biased region" description="Acidic residues" evidence="7">
    <location>
        <begin position="869"/>
        <end position="879"/>
    </location>
</feature>
<dbReference type="GO" id="GO:0030870">
    <property type="term" value="C:Mre11 complex"/>
    <property type="evidence" value="ECO:0007669"/>
    <property type="project" value="InterPro"/>
</dbReference>
<feature type="compositionally biased region" description="Low complexity" evidence="7">
    <location>
        <begin position="500"/>
        <end position="511"/>
    </location>
</feature>
<keyword evidence="4" id="KW-0539">Nucleus</keyword>
<evidence type="ECO:0000313" key="9">
    <source>
        <dbReference type="EMBL" id="TGO48253.1"/>
    </source>
</evidence>
<dbReference type="EMBL" id="PQXN01000245">
    <property type="protein sequence ID" value="TGO48253.1"/>
    <property type="molecule type" value="Genomic_DNA"/>
</dbReference>
<feature type="compositionally biased region" description="Basic residues" evidence="7">
    <location>
        <begin position="648"/>
        <end position="657"/>
    </location>
</feature>
<dbReference type="CDD" id="cd22667">
    <property type="entry name" value="FHA_NBN"/>
    <property type="match status" value="1"/>
</dbReference>
<dbReference type="InterPro" id="IPR000253">
    <property type="entry name" value="FHA_dom"/>
</dbReference>
<keyword evidence="6" id="KW-0175">Coiled coil</keyword>
<dbReference type="GO" id="GO:0000724">
    <property type="term" value="P:double-strand break repair via homologous recombination"/>
    <property type="evidence" value="ECO:0007669"/>
    <property type="project" value="TreeGrafter"/>
</dbReference>
<dbReference type="GO" id="GO:0003684">
    <property type="term" value="F:damaged DNA binding"/>
    <property type="evidence" value="ECO:0007669"/>
    <property type="project" value="TreeGrafter"/>
</dbReference>
<dbReference type="Gene3D" id="2.60.200.20">
    <property type="match status" value="1"/>
</dbReference>
<name>A0A4Z1HTF1_9HELO</name>
<evidence type="ECO:0000256" key="5">
    <source>
        <dbReference type="ARBA" id="ARBA00044757"/>
    </source>
</evidence>
<feature type="compositionally biased region" description="Basic and acidic residues" evidence="7">
    <location>
        <begin position="558"/>
        <end position="571"/>
    </location>
</feature>
<feature type="compositionally biased region" description="Polar residues" evidence="7">
    <location>
        <begin position="795"/>
        <end position="809"/>
    </location>
</feature>
<evidence type="ECO:0000256" key="2">
    <source>
        <dbReference type="ARBA" id="ARBA00022763"/>
    </source>
</evidence>
<feature type="domain" description="FHA" evidence="8">
    <location>
        <begin position="24"/>
        <end position="87"/>
    </location>
</feature>
<feature type="region of interest" description="Disordered" evidence="7">
    <location>
        <begin position="497"/>
        <end position="571"/>
    </location>
</feature>
<feature type="compositionally biased region" description="Basic residues" evidence="7">
    <location>
        <begin position="733"/>
        <end position="742"/>
    </location>
</feature>
<dbReference type="InterPro" id="IPR008984">
    <property type="entry name" value="SMAD_FHA_dom_sf"/>
</dbReference>
<dbReference type="InterPro" id="IPR032429">
    <property type="entry name" value="Nibrin_BRCT2"/>
</dbReference>
<dbReference type="AlphaFoldDB" id="A0A4Z1HTF1"/>
<gene>
    <name evidence="9" type="ORF">BCON_0246g00220</name>
</gene>
<feature type="compositionally biased region" description="Low complexity" evidence="7">
    <location>
        <begin position="714"/>
        <end position="732"/>
    </location>
</feature>
<comment type="caution">
    <text evidence="9">The sequence shown here is derived from an EMBL/GenBank/DDBJ whole genome shotgun (WGS) entry which is preliminary data.</text>
</comment>
<evidence type="ECO:0000256" key="1">
    <source>
        <dbReference type="ARBA" id="ARBA00004123"/>
    </source>
</evidence>
<accession>A0A4Z1HTF1</accession>
<keyword evidence="2" id="KW-0227">DNA damage</keyword>
<protein>
    <recommendedName>
        <fullName evidence="8">FHA domain-containing protein</fullName>
    </recommendedName>
</protein>
<evidence type="ECO:0000256" key="3">
    <source>
        <dbReference type="ARBA" id="ARBA00023204"/>
    </source>
</evidence>
<evidence type="ECO:0000313" key="10">
    <source>
        <dbReference type="Proteomes" id="UP000297527"/>
    </source>
</evidence>
<evidence type="ECO:0000259" key="8">
    <source>
        <dbReference type="PROSITE" id="PS50006"/>
    </source>
</evidence>
<evidence type="ECO:0000256" key="4">
    <source>
        <dbReference type="ARBA" id="ARBA00023242"/>
    </source>
</evidence>
<dbReference type="Pfam" id="PF16508">
    <property type="entry name" value="NIBRIN_BRCT_II"/>
    <property type="match status" value="1"/>
</dbReference>
<dbReference type="PANTHER" id="PTHR12162">
    <property type="entry name" value="NIBRIN-RELATED"/>
    <property type="match status" value="1"/>
</dbReference>
<dbReference type="PROSITE" id="PS50006">
    <property type="entry name" value="FHA_DOMAIN"/>
    <property type="match status" value="1"/>
</dbReference>
<keyword evidence="3" id="KW-0234">DNA repair</keyword>
<dbReference type="Pfam" id="PF00498">
    <property type="entry name" value="FHA"/>
    <property type="match status" value="1"/>
</dbReference>
<proteinExistence type="inferred from homology"/>